<dbReference type="Proteomes" id="UP000436088">
    <property type="component" value="Unassembled WGS sequence"/>
</dbReference>
<dbReference type="EMBL" id="VEPZ02001398">
    <property type="protein sequence ID" value="KAE8675602.1"/>
    <property type="molecule type" value="Genomic_DNA"/>
</dbReference>
<keyword evidence="9" id="KW-0472">Membrane</keyword>
<organism evidence="14 15">
    <name type="scientific">Hibiscus syriacus</name>
    <name type="common">Rose of Sharon</name>
    <dbReference type="NCBI Taxonomy" id="106335"/>
    <lineage>
        <taxon>Eukaryota</taxon>
        <taxon>Viridiplantae</taxon>
        <taxon>Streptophyta</taxon>
        <taxon>Embryophyta</taxon>
        <taxon>Tracheophyta</taxon>
        <taxon>Spermatophyta</taxon>
        <taxon>Magnoliopsida</taxon>
        <taxon>eudicotyledons</taxon>
        <taxon>Gunneridae</taxon>
        <taxon>Pentapetalae</taxon>
        <taxon>rosids</taxon>
        <taxon>malvids</taxon>
        <taxon>Malvales</taxon>
        <taxon>Malvaceae</taxon>
        <taxon>Malvoideae</taxon>
        <taxon>Hibiscus</taxon>
    </lineage>
</organism>
<keyword evidence="8" id="KW-0446">Lipid-binding</keyword>
<evidence type="ECO:0000256" key="7">
    <source>
        <dbReference type="ARBA" id="ARBA00022837"/>
    </source>
</evidence>
<evidence type="ECO:0000313" key="14">
    <source>
        <dbReference type="EMBL" id="KAE8675602.1"/>
    </source>
</evidence>
<dbReference type="Gene3D" id="2.60.40.150">
    <property type="entry name" value="C2 domain"/>
    <property type="match status" value="1"/>
</dbReference>
<gene>
    <name evidence="14" type="ORF">F3Y22_tig00111659pilonHSYRG00202</name>
</gene>
<keyword evidence="3" id="KW-0343">GTPase activation</keyword>
<reference evidence="14" key="1">
    <citation type="submission" date="2019-09" db="EMBL/GenBank/DDBJ databases">
        <title>Draft genome information of white flower Hibiscus syriacus.</title>
        <authorList>
            <person name="Kim Y.-M."/>
        </authorList>
    </citation>
    <scope>NUCLEOTIDE SEQUENCE [LARGE SCALE GENOMIC DNA]</scope>
    <source>
        <strain evidence="14">YM2019G1</strain>
    </source>
</reference>
<evidence type="ECO:0000256" key="8">
    <source>
        <dbReference type="ARBA" id="ARBA00023121"/>
    </source>
</evidence>
<dbReference type="GO" id="GO:0005634">
    <property type="term" value="C:nucleus"/>
    <property type="evidence" value="ECO:0007669"/>
    <property type="project" value="UniProtKB-SubCell"/>
</dbReference>
<evidence type="ECO:0000256" key="9">
    <source>
        <dbReference type="ARBA" id="ARBA00023136"/>
    </source>
</evidence>
<dbReference type="GO" id="GO:0009738">
    <property type="term" value="P:abscisic acid-activated signaling pathway"/>
    <property type="evidence" value="ECO:0007669"/>
    <property type="project" value="UniProtKB-KW"/>
</dbReference>
<dbReference type="SUPFAM" id="SSF49562">
    <property type="entry name" value="C2 domain (Calcium/lipid-binding domain, CaLB)"/>
    <property type="match status" value="1"/>
</dbReference>
<evidence type="ECO:0000256" key="12">
    <source>
        <dbReference type="SAM" id="MobiDB-lite"/>
    </source>
</evidence>
<accession>A0A6A2XJ79</accession>
<dbReference type="CDD" id="cd04038">
    <property type="entry name" value="C2_ArfGAP"/>
    <property type="match status" value="1"/>
</dbReference>
<sequence length="573" mass="65229">MAVQRRRRLRATIHNLVICYVEEEGGEMTAYLMDNLMGLLRIHVKRGVNLAVRDALSNDPYIVVKMGHQRLKTRIVKRDVNPEWNDDLTMSITDPNIPIKLTVYDHDTFTKDDKMGDTEFEVRPYIEALRMHTNLEEIPNGTVLSILQPNTSNCMAEESHVYLNQGKIVQDLVLRLRNVECGELEIQLEWIHFPGSKTFLKLRITWVEFSGIPSHGWNEVTLKRISELWGSVEAYGENLNHTMNYEITVMISTLQRRQINEVVELMVGNIKYEVGVRELGFSGNSGMTVKDLWATSSKEEVEQVDEGGVSQKYDEGIVPFGKGGGFEEERGMSMAVNQNYELQVQELNGSGSVLGGPKVLQSSENPRAGSYKGHISRKEIEPWKKKKKNKLKTKDLEASELSGRSLPDSDIRKRRQAAIREAEKTLNLGKNWGYKSLERRIPRGIRCSMEEVVSTPESGYVDGFQFKASVDVLLLCQSFFVGSGGSIWEHVGSFKGWTPWKIKICESKLEEVEQGIMCFDKETELLEDKEEGSYCKNLGESGLGDPKKLNKYIDAKRLAKVEMVRSNCFKAWW</sequence>
<dbReference type="AlphaFoldDB" id="A0A6A2XJ79"/>
<dbReference type="InterPro" id="IPR044562">
    <property type="entry name" value="CAR1-11"/>
</dbReference>
<evidence type="ECO:0000256" key="1">
    <source>
        <dbReference type="ARBA" id="ARBA00004123"/>
    </source>
</evidence>
<evidence type="ECO:0000313" key="15">
    <source>
        <dbReference type="Proteomes" id="UP000436088"/>
    </source>
</evidence>
<dbReference type="GO" id="GO:0005886">
    <property type="term" value="C:plasma membrane"/>
    <property type="evidence" value="ECO:0007669"/>
    <property type="project" value="UniProtKB-SubCell"/>
</dbReference>
<dbReference type="PANTHER" id="PTHR45933">
    <property type="entry name" value="PROTEIN C2-DOMAIN ABA-RELATED 4"/>
    <property type="match status" value="1"/>
</dbReference>
<keyword evidence="5" id="KW-0938">Abscisic acid signaling pathway</keyword>
<keyword evidence="4" id="KW-1003">Cell membrane</keyword>
<dbReference type="PROSITE" id="PS50004">
    <property type="entry name" value="C2"/>
    <property type="match status" value="1"/>
</dbReference>
<evidence type="ECO:0000256" key="6">
    <source>
        <dbReference type="ARBA" id="ARBA00022723"/>
    </source>
</evidence>
<dbReference type="InterPro" id="IPR000008">
    <property type="entry name" value="C2_dom"/>
</dbReference>
<name>A0A6A2XJ79_HIBSY</name>
<keyword evidence="15" id="KW-1185">Reference proteome</keyword>
<dbReference type="GO" id="GO:0046872">
    <property type="term" value="F:metal ion binding"/>
    <property type="evidence" value="ECO:0007669"/>
    <property type="project" value="UniProtKB-KW"/>
</dbReference>
<evidence type="ECO:0000256" key="5">
    <source>
        <dbReference type="ARBA" id="ARBA00022682"/>
    </source>
</evidence>
<dbReference type="SMART" id="SM00239">
    <property type="entry name" value="C2"/>
    <property type="match status" value="1"/>
</dbReference>
<feature type="region of interest" description="Disordered" evidence="12">
    <location>
        <begin position="382"/>
        <end position="403"/>
    </location>
</feature>
<feature type="domain" description="C2" evidence="13">
    <location>
        <begin position="21"/>
        <end position="135"/>
    </location>
</feature>
<comment type="caution">
    <text evidence="14">The sequence shown here is derived from an EMBL/GenBank/DDBJ whole genome shotgun (WGS) entry which is preliminary data.</text>
</comment>
<keyword evidence="10" id="KW-0539">Nucleus</keyword>
<keyword evidence="7" id="KW-0106">Calcium</keyword>
<comment type="subcellular location">
    <subcellularLocation>
        <location evidence="2">Cell membrane</location>
    </subcellularLocation>
    <subcellularLocation>
        <location evidence="1">Nucleus</location>
    </subcellularLocation>
</comment>
<dbReference type="InterPro" id="IPR035892">
    <property type="entry name" value="C2_domain_sf"/>
</dbReference>
<evidence type="ECO:0000256" key="4">
    <source>
        <dbReference type="ARBA" id="ARBA00022475"/>
    </source>
</evidence>
<evidence type="ECO:0000256" key="11">
    <source>
        <dbReference type="ARBA" id="ARBA00024037"/>
    </source>
</evidence>
<evidence type="ECO:0000256" key="3">
    <source>
        <dbReference type="ARBA" id="ARBA00022468"/>
    </source>
</evidence>
<dbReference type="GO" id="GO:0005096">
    <property type="term" value="F:GTPase activator activity"/>
    <property type="evidence" value="ECO:0007669"/>
    <property type="project" value="UniProtKB-KW"/>
</dbReference>
<evidence type="ECO:0000259" key="13">
    <source>
        <dbReference type="PROSITE" id="PS50004"/>
    </source>
</evidence>
<proteinExistence type="inferred from homology"/>
<protein>
    <submittedName>
        <fullName evidence="14">Auxin efflux carrier component 1-like</fullName>
    </submittedName>
</protein>
<evidence type="ECO:0000256" key="2">
    <source>
        <dbReference type="ARBA" id="ARBA00004236"/>
    </source>
</evidence>
<dbReference type="Pfam" id="PF00168">
    <property type="entry name" value="C2"/>
    <property type="match status" value="1"/>
</dbReference>
<evidence type="ECO:0000256" key="10">
    <source>
        <dbReference type="ARBA" id="ARBA00023242"/>
    </source>
</evidence>
<dbReference type="GO" id="GO:0008289">
    <property type="term" value="F:lipid binding"/>
    <property type="evidence" value="ECO:0007669"/>
    <property type="project" value="UniProtKB-KW"/>
</dbReference>
<comment type="similarity">
    <text evidence="11">Belongs to the plant CAR protein family.</text>
</comment>
<keyword evidence="6" id="KW-0479">Metal-binding</keyword>
<dbReference type="PANTHER" id="PTHR45933:SF5">
    <property type="entry name" value="PROTEIN C2-DOMAIN ABA-RELATED 4"/>
    <property type="match status" value="1"/>
</dbReference>